<reference evidence="2 3" key="1">
    <citation type="submission" date="2020-03" db="EMBL/GenBank/DDBJ databases">
        <authorList>
            <person name="Wang L."/>
            <person name="He N."/>
            <person name="Li Y."/>
            <person name="Fang Y."/>
            <person name="Zhang F."/>
        </authorList>
    </citation>
    <scope>NUCLEOTIDE SEQUENCE [LARGE SCALE GENOMIC DNA]</scope>
    <source>
        <strain evidence="2 3">36D10-4-7</strain>
    </source>
</reference>
<evidence type="ECO:0000259" key="1">
    <source>
        <dbReference type="Pfam" id="PF13452"/>
    </source>
</evidence>
<dbReference type="Proteomes" id="UP000732399">
    <property type="component" value="Unassembled WGS sequence"/>
</dbReference>
<dbReference type="Pfam" id="PF13452">
    <property type="entry name" value="FAS1_DH_region"/>
    <property type="match status" value="1"/>
</dbReference>
<proteinExistence type="predicted"/>
<dbReference type="InterPro" id="IPR029069">
    <property type="entry name" value="HotDog_dom_sf"/>
</dbReference>
<gene>
    <name evidence="2" type="ORF">HBH26_06860</name>
</gene>
<organism evidence="2 3">
    <name type="scientific">Sphingomonas corticis</name>
    <dbReference type="NCBI Taxonomy" id="2722791"/>
    <lineage>
        <taxon>Bacteria</taxon>
        <taxon>Pseudomonadati</taxon>
        <taxon>Pseudomonadota</taxon>
        <taxon>Alphaproteobacteria</taxon>
        <taxon>Sphingomonadales</taxon>
        <taxon>Sphingomonadaceae</taxon>
        <taxon>Sphingomonas</taxon>
    </lineage>
</organism>
<accession>A0ABX1CN26</accession>
<name>A0ABX1CN26_9SPHN</name>
<evidence type="ECO:0000313" key="2">
    <source>
        <dbReference type="EMBL" id="NJR78338.1"/>
    </source>
</evidence>
<dbReference type="InterPro" id="IPR039569">
    <property type="entry name" value="FAS1-like_DH_region"/>
</dbReference>
<dbReference type="RefSeq" id="WP_168133836.1">
    <property type="nucleotide sequence ID" value="NZ_JAAVJH010000003.1"/>
</dbReference>
<dbReference type="InterPro" id="IPR052741">
    <property type="entry name" value="Mitochondrial_HTD2"/>
</dbReference>
<dbReference type="SUPFAM" id="SSF54637">
    <property type="entry name" value="Thioesterase/thiol ester dehydrase-isomerase"/>
    <property type="match status" value="2"/>
</dbReference>
<protein>
    <submittedName>
        <fullName evidence="2">Protein dehydratase</fullName>
    </submittedName>
</protein>
<dbReference type="PANTHER" id="PTHR28152">
    <property type="entry name" value="HYDROXYACYL-THIOESTER DEHYDRATASE TYPE 2, MITOCHONDRIAL"/>
    <property type="match status" value="1"/>
</dbReference>
<feature type="domain" description="FAS1-like dehydratase" evidence="1">
    <location>
        <begin position="73"/>
        <end position="134"/>
    </location>
</feature>
<sequence length="275" mass="29276">MPGITDWIGREEAAEDVLTPALAARFHATLALPGAAPREGEPAPRLIHFCLCQSVAPADALGEDGHPARGGFLPPVALPRRMWAGSEIAFAGDLTVGDHVRRTSRIVDVVEKEGRSGTLCFVTVDHRIDANGATMVRERQSIVYRDAGGAAPPSADAATAGTAVETIVPTPTLLFRYSALTFNGHRIHYDRDYATGVEGYPGLVVHGPLQATLLLHLAARVRGAPPDDFTFRSASPLFDGQPMRLHAGDVVDGRLDLWTAGAGGPVATRAQARWR</sequence>
<evidence type="ECO:0000313" key="3">
    <source>
        <dbReference type="Proteomes" id="UP000732399"/>
    </source>
</evidence>
<keyword evidence="3" id="KW-1185">Reference proteome</keyword>
<dbReference type="EMBL" id="JAAVJH010000003">
    <property type="protein sequence ID" value="NJR78338.1"/>
    <property type="molecule type" value="Genomic_DNA"/>
</dbReference>
<dbReference type="Gene3D" id="3.10.129.10">
    <property type="entry name" value="Hotdog Thioesterase"/>
    <property type="match status" value="2"/>
</dbReference>
<comment type="caution">
    <text evidence="2">The sequence shown here is derived from an EMBL/GenBank/DDBJ whole genome shotgun (WGS) entry which is preliminary data.</text>
</comment>
<dbReference type="PANTHER" id="PTHR28152:SF1">
    <property type="entry name" value="HYDROXYACYL-THIOESTER DEHYDRATASE TYPE 2, MITOCHONDRIAL"/>
    <property type="match status" value="1"/>
</dbReference>